<dbReference type="InParanoid" id="H1ZUX4"/>
<name>H1ZUX4_CAEEL</name>
<accession>H1ZUX4</accession>
<dbReference type="Proteomes" id="UP000001940">
    <property type="component" value="Chromosome V"/>
</dbReference>
<dbReference type="SUPFAM" id="SSF53098">
    <property type="entry name" value="Ribonuclease H-like"/>
    <property type="match status" value="1"/>
</dbReference>
<dbReference type="eggNOG" id="ENOG502S8I9">
    <property type="taxonomic scope" value="Eukaryota"/>
</dbReference>
<evidence type="ECO:0000256" key="5">
    <source>
        <dbReference type="ARBA" id="ARBA00022839"/>
    </source>
</evidence>
<dbReference type="WormBase" id="W02F12.4d">
    <property type="protein sequence ID" value="CE47068"/>
    <property type="gene ID" value="WBGene00020949"/>
</dbReference>
<evidence type="ECO:0000313" key="9">
    <source>
        <dbReference type="WormBase" id="W02F12.4d"/>
    </source>
</evidence>
<dbReference type="PANTHER" id="PTHR13058:SF19">
    <property type="entry name" value="LD40940P"/>
    <property type="match status" value="1"/>
</dbReference>
<dbReference type="AlphaFoldDB" id="H1ZUX4"/>
<dbReference type="AGR" id="WB:WBGene00020949"/>
<reference evidence="7 8" key="1">
    <citation type="journal article" date="1998" name="Science">
        <title>Genome sequence of the nematode C. elegans: a platform for investigating biology.</title>
        <authorList>
            <consortium name="The C. elegans sequencing consortium"/>
            <person name="Sulson J.E."/>
            <person name="Waterston R."/>
        </authorList>
    </citation>
    <scope>NUCLEOTIDE SEQUENCE [LARGE SCALE GENOMIC DNA]</scope>
    <source>
        <strain evidence="7 8">Bristol N2</strain>
    </source>
</reference>
<dbReference type="GeneID" id="179062"/>
<keyword evidence="4" id="KW-0378">Hydrolase</keyword>
<gene>
    <name evidence="7" type="ORF">CELE_W02F12.4</name>
    <name evidence="7 9" type="ORF">W02F12.4</name>
</gene>
<keyword evidence="3" id="KW-0479">Metal-binding</keyword>
<dbReference type="GO" id="GO:0006308">
    <property type="term" value="P:DNA catabolic process"/>
    <property type="evidence" value="ECO:0000318"/>
    <property type="project" value="GO_Central"/>
</dbReference>
<dbReference type="GO" id="GO:0046872">
    <property type="term" value="F:metal ion binding"/>
    <property type="evidence" value="ECO:0007669"/>
    <property type="project" value="UniProtKB-KW"/>
</dbReference>
<dbReference type="InterPro" id="IPR012337">
    <property type="entry name" value="RNaseH-like_sf"/>
</dbReference>
<evidence type="ECO:0000256" key="6">
    <source>
        <dbReference type="ARBA" id="ARBA00022842"/>
    </source>
</evidence>
<keyword evidence="2" id="KW-0540">Nuclease</keyword>
<sequence>MKRSSDFTPTTTPSKIATWTLHGDVTPERKRGPPILLKASPTKQIQKRSAYSREFIKTYVFFDLECTGLIKNEDTRNLHARAFNKAEEHYNVLNNLCIETRKDELPYITEMSFMAISSEKFDELKAERQKDITWNIENPGSEKPLAKFIPTCTHTRQINPTMMSETEWNSYERFRLAGGKGIIVHSKKECQRNNTFKEEWPGVIQFFNSLQKPALLIAHNAIKYDLRVIYGELQRNEVLEEFGIPQDIYFIDSYWMAREIEDTIVKELATVCKYIKFPKVKIEEVDESERVVIDDSVEEIVQNDEPKETDHPANILDWEKFSASLKKRIRRDGFVRTGAGSWTYKHTNNKFSLPVLYEDLVGGKYTAHYAQQDTEALMHVCLSYGNDFTRYANNSASALPF</sequence>
<dbReference type="EMBL" id="BX284605">
    <property type="protein sequence ID" value="CCF23374.1"/>
    <property type="molecule type" value="Genomic_DNA"/>
</dbReference>
<dbReference type="Gene3D" id="3.30.420.10">
    <property type="entry name" value="Ribonuclease H-like superfamily/Ribonuclease H"/>
    <property type="match status" value="1"/>
</dbReference>
<dbReference type="GO" id="GO:0005737">
    <property type="term" value="C:cytoplasm"/>
    <property type="evidence" value="ECO:0000318"/>
    <property type="project" value="GO_Central"/>
</dbReference>
<comment type="cofactor">
    <cofactor evidence="1">
        <name>Mg(2+)</name>
        <dbReference type="ChEBI" id="CHEBI:18420"/>
    </cofactor>
</comment>
<keyword evidence="8" id="KW-1185">Reference proteome</keyword>
<dbReference type="ExpressionAtlas" id="H1ZUX4">
    <property type="expression patterns" value="baseline and differential"/>
</dbReference>
<evidence type="ECO:0000256" key="2">
    <source>
        <dbReference type="ARBA" id="ARBA00022722"/>
    </source>
</evidence>
<dbReference type="Bgee" id="WBGene00020949">
    <property type="expression patterns" value="Expressed in germ line (C elegans) and 4 other cell types or tissues"/>
</dbReference>
<evidence type="ECO:0000256" key="1">
    <source>
        <dbReference type="ARBA" id="ARBA00001946"/>
    </source>
</evidence>
<dbReference type="HOGENOM" id="CLU_642983_0_0_1"/>
<evidence type="ECO:0000256" key="4">
    <source>
        <dbReference type="ARBA" id="ARBA00022801"/>
    </source>
</evidence>
<dbReference type="CTD" id="179062"/>
<proteinExistence type="predicted"/>
<dbReference type="InterPro" id="IPR040393">
    <property type="entry name" value="TREX1/2"/>
</dbReference>
<dbReference type="PaxDb" id="6239-W02F12.4d"/>
<evidence type="ECO:0000313" key="7">
    <source>
        <dbReference type="EMBL" id="CCF23374.1"/>
    </source>
</evidence>
<dbReference type="FunCoup" id="H1ZUX4">
    <property type="interactions" value="268"/>
</dbReference>
<dbReference type="FunFam" id="3.30.420.10:FF:000280">
    <property type="entry name" value="Protein CBG19000"/>
    <property type="match status" value="1"/>
</dbReference>
<dbReference type="RefSeq" id="NP_001256068.1">
    <property type="nucleotide sequence ID" value="NM_001269139.1"/>
</dbReference>
<organism evidence="7 8">
    <name type="scientific">Caenorhabditis elegans</name>
    <dbReference type="NCBI Taxonomy" id="6239"/>
    <lineage>
        <taxon>Eukaryota</taxon>
        <taxon>Metazoa</taxon>
        <taxon>Ecdysozoa</taxon>
        <taxon>Nematoda</taxon>
        <taxon>Chromadorea</taxon>
        <taxon>Rhabditida</taxon>
        <taxon>Rhabditina</taxon>
        <taxon>Rhabditomorpha</taxon>
        <taxon>Rhabditoidea</taxon>
        <taxon>Rhabditidae</taxon>
        <taxon>Peloderinae</taxon>
        <taxon>Caenorhabditis</taxon>
    </lineage>
</organism>
<dbReference type="GO" id="GO:0008296">
    <property type="term" value="F:3'-5'-DNA exonuclease activity"/>
    <property type="evidence" value="ECO:0000318"/>
    <property type="project" value="GO_Central"/>
</dbReference>
<keyword evidence="6" id="KW-0460">Magnesium</keyword>
<dbReference type="OrthoDB" id="10250935at2759"/>
<keyword evidence="5 7" id="KW-0269">Exonuclease</keyword>
<dbReference type="OMA" id="NDFATEW"/>
<dbReference type="STRING" id="6239.W02F12.4d.1"/>
<evidence type="ECO:0000256" key="3">
    <source>
        <dbReference type="ARBA" id="ARBA00022723"/>
    </source>
</evidence>
<dbReference type="InterPro" id="IPR036397">
    <property type="entry name" value="RNaseH_sf"/>
</dbReference>
<dbReference type="GO" id="GO:0003676">
    <property type="term" value="F:nucleic acid binding"/>
    <property type="evidence" value="ECO:0007669"/>
    <property type="project" value="InterPro"/>
</dbReference>
<evidence type="ECO:0000313" key="8">
    <source>
        <dbReference type="Proteomes" id="UP000001940"/>
    </source>
</evidence>
<protein>
    <submittedName>
        <fullName evidence="7">Exonuclease domain-containing protein</fullName>
    </submittedName>
</protein>
<dbReference type="PANTHER" id="PTHR13058">
    <property type="entry name" value="THREE PRIME REPAIR EXONUCLEASE 1, 2"/>
    <property type="match status" value="1"/>
</dbReference>